<evidence type="ECO:0000256" key="1">
    <source>
        <dbReference type="SAM" id="Phobius"/>
    </source>
</evidence>
<name>A0AAV2BF85_9ARAC</name>
<gene>
    <name evidence="2" type="ORF">LARSCL_LOCUS18859</name>
</gene>
<keyword evidence="1" id="KW-0472">Membrane</keyword>
<dbReference type="EMBL" id="CAXIEN010000351">
    <property type="protein sequence ID" value="CAL1294672.1"/>
    <property type="molecule type" value="Genomic_DNA"/>
</dbReference>
<evidence type="ECO:0000313" key="2">
    <source>
        <dbReference type="EMBL" id="CAL1294672.1"/>
    </source>
</evidence>
<reference evidence="2 3" key="1">
    <citation type="submission" date="2024-04" db="EMBL/GenBank/DDBJ databases">
        <authorList>
            <person name="Rising A."/>
            <person name="Reimegard J."/>
            <person name="Sonavane S."/>
            <person name="Akerstrom W."/>
            <person name="Nylinder S."/>
            <person name="Hedman E."/>
            <person name="Kallberg Y."/>
        </authorList>
    </citation>
    <scope>NUCLEOTIDE SEQUENCE [LARGE SCALE GENOMIC DNA]</scope>
</reference>
<evidence type="ECO:0000313" key="3">
    <source>
        <dbReference type="Proteomes" id="UP001497382"/>
    </source>
</evidence>
<evidence type="ECO:0008006" key="4">
    <source>
        <dbReference type="Google" id="ProtNLM"/>
    </source>
</evidence>
<dbReference type="Proteomes" id="UP001497382">
    <property type="component" value="Unassembled WGS sequence"/>
</dbReference>
<keyword evidence="1" id="KW-0812">Transmembrane</keyword>
<accession>A0AAV2BF85</accession>
<protein>
    <recommendedName>
        <fullName evidence="4">Secreted protein</fullName>
    </recommendedName>
</protein>
<feature type="transmembrane region" description="Helical" evidence="1">
    <location>
        <begin position="6"/>
        <end position="29"/>
    </location>
</feature>
<dbReference type="AlphaFoldDB" id="A0AAV2BF85"/>
<sequence length="113" mass="13210">MFSLIFVNSSAIVFVTYLSSLSCWNLLFYEDDRKLNYFKMTFSVKYLRFQPNYPEAPACISSRKVCAYRSSFPPKRNFTMSNWSGSLYVQQASHYEHFILPPSSKTGVLQRCE</sequence>
<proteinExistence type="predicted"/>
<keyword evidence="1" id="KW-1133">Transmembrane helix</keyword>
<organism evidence="2 3">
    <name type="scientific">Larinioides sclopetarius</name>
    <dbReference type="NCBI Taxonomy" id="280406"/>
    <lineage>
        <taxon>Eukaryota</taxon>
        <taxon>Metazoa</taxon>
        <taxon>Ecdysozoa</taxon>
        <taxon>Arthropoda</taxon>
        <taxon>Chelicerata</taxon>
        <taxon>Arachnida</taxon>
        <taxon>Araneae</taxon>
        <taxon>Araneomorphae</taxon>
        <taxon>Entelegynae</taxon>
        <taxon>Araneoidea</taxon>
        <taxon>Araneidae</taxon>
        <taxon>Larinioides</taxon>
    </lineage>
</organism>
<keyword evidence="3" id="KW-1185">Reference proteome</keyword>
<comment type="caution">
    <text evidence="2">The sequence shown here is derived from an EMBL/GenBank/DDBJ whole genome shotgun (WGS) entry which is preliminary data.</text>
</comment>